<dbReference type="STRING" id="1216932.CM240_0830"/>
<dbReference type="Gene3D" id="2.130.10.10">
    <property type="entry name" value="YVTN repeat-like/Quinoprotein amine dehydrogenase"/>
    <property type="match status" value="1"/>
</dbReference>
<dbReference type="eggNOG" id="ENOG502Z8WA">
    <property type="taxonomic scope" value="Bacteria"/>
</dbReference>
<reference evidence="2 3" key="1">
    <citation type="submission" date="2013-11" db="EMBL/GenBank/DDBJ databases">
        <title>Complete genome sequence of Clostridum sp. M2/40.</title>
        <authorList>
            <person name="Wibberg D."/>
            <person name="Puehler A."/>
            <person name="Schlueter A."/>
        </authorList>
    </citation>
    <scope>NUCLEOTIDE SEQUENCE [LARGE SCALE GENOMIC DNA]</scope>
    <source>
        <strain evidence="3">M2/40</strain>
    </source>
</reference>
<gene>
    <name evidence="2" type="ORF">CM240_0830</name>
</gene>
<name>W6SEC7_9CLOT</name>
<proteinExistence type="predicted"/>
<dbReference type="PATRIC" id="fig|1216932.3.peg.816"/>
<dbReference type="AlphaFoldDB" id="W6SEC7"/>
<sequence>MNKIRNRIVFVLLMTFLVGSLLQGCSGAETVKSDKYTETTLKLKNNNMYKTNFQGVLEDIRDEIEMPEQLYVDEDNNISMKFKANGIITFIKGRLYGVNKEGETIFYDMYYNREISKKIKVRYNIANREIDDQCEIETLLDIMKGINLREAVYNWDSEEYGILFYGNRKWEAGTEGIIYVNGKGDKREEEALENTISTASMSLYIPEKEEIITPKRYILVKDINEINGKAYNGEDRINVDASMNMSSGEFEILDNGEVVYKLNNNVRYYLKIIAAAAGSREYGLYISEDDGDTWGEVNYEPLDKMGQAAFMIFIDEELGFISLATNGGKNGYLYRSEDGGYTFEEINYNESARNNNSSIDIDIEYFDYPEKVYKKDGFLYMEVGQGADGDYKGNCKGIYISRDCGNKWEFLKISNTTSDGD</sequence>
<dbReference type="KEGG" id="clt:CM240_0830"/>
<evidence type="ECO:0000256" key="1">
    <source>
        <dbReference type="SAM" id="SignalP"/>
    </source>
</evidence>
<evidence type="ECO:0000313" key="3">
    <source>
        <dbReference type="Proteomes" id="UP000019426"/>
    </source>
</evidence>
<evidence type="ECO:0000313" key="2">
    <source>
        <dbReference type="EMBL" id="CDM67995.1"/>
    </source>
</evidence>
<keyword evidence="1" id="KW-0732">Signal</keyword>
<dbReference type="SUPFAM" id="SSF50939">
    <property type="entry name" value="Sialidases"/>
    <property type="match status" value="1"/>
</dbReference>
<keyword evidence="3" id="KW-1185">Reference proteome</keyword>
<dbReference type="PROSITE" id="PS51257">
    <property type="entry name" value="PROKAR_LIPOPROTEIN"/>
    <property type="match status" value="1"/>
</dbReference>
<dbReference type="Proteomes" id="UP000019426">
    <property type="component" value="Chromosome M2/40_rep1"/>
</dbReference>
<dbReference type="RefSeq" id="WP_044036752.1">
    <property type="nucleotide sequence ID" value="NZ_HG917868.1"/>
</dbReference>
<protein>
    <recommendedName>
        <fullName evidence="4">Exo-alpha-sialidase</fullName>
    </recommendedName>
</protein>
<feature type="signal peptide" evidence="1">
    <location>
        <begin position="1"/>
        <end position="27"/>
    </location>
</feature>
<dbReference type="CDD" id="cd15482">
    <property type="entry name" value="Sialidase_non-viral"/>
    <property type="match status" value="1"/>
</dbReference>
<organism evidence="2 3">
    <name type="scientific">Clostridium bornimense</name>
    <dbReference type="NCBI Taxonomy" id="1216932"/>
    <lineage>
        <taxon>Bacteria</taxon>
        <taxon>Bacillati</taxon>
        <taxon>Bacillota</taxon>
        <taxon>Clostridia</taxon>
        <taxon>Eubacteriales</taxon>
        <taxon>Clostridiaceae</taxon>
        <taxon>Clostridium</taxon>
    </lineage>
</organism>
<dbReference type="HOGENOM" id="CLU_035212_0_0_9"/>
<feature type="chain" id="PRO_5038857155" description="Exo-alpha-sialidase" evidence="1">
    <location>
        <begin position="28"/>
        <end position="421"/>
    </location>
</feature>
<evidence type="ECO:0008006" key="4">
    <source>
        <dbReference type="Google" id="ProtNLM"/>
    </source>
</evidence>
<accession>W6SEC7</accession>
<dbReference type="OrthoDB" id="1701846at2"/>
<dbReference type="EMBL" id="HG917868">
    <property type="protein sequence ID" value="CDM67995.1"/>
    <property type="molecule type" value="Genomic_DNA"/>
</dbReference>
<dbReference type="InterPro" id="IPR015943">
    <property type="entry name" value="WD40/YVTN_repeat-like_dom_sf"/>
</dbReference>
<dbReference type="InterPro" id="IPR036278">
    <property type="entry name" value="Sialidase_sf"/>
</dbReference>